<dbReference type="PANTHER" id="PTHR47173:SF2">
    <property type="entry name" value="PROTEIN DR1 HOMOLOG ISOFORM X1"/>
    <property type="match status" value="1"/>
</dbReference>
<dbReference type="InterPro" id="IPR044255">
    <property type="entry name" value="Dr1-like"/>
</dbReference>
<evidence type="ECO:0000313" key="2">
    <source>
        <dbReference type="Proteomes" id="UP000436088"/>
    </source>
</evidence>
<keyword evidence="2" id="KW-1185">Reference proteome</keyword>
<dbReference type="Proteomes" id="UP000436088">
    <property type="component" value="Unassembled WGS sequence"/>
</dbReference>
<dbReference type="EMBL" id="VEPZ02001045">
    <property type="protein sequence ID" value="KAE8698298.1"/>
    <property type="molecule type" value="Genomic_DNA"/>
</dbReference>
<sequence>MRFVSFLGLESIFEEVYAAYEQHKIETMHDSLKGGKRSNGAEITEEEAAAEQQRMFAEARVRMNGGAVIPSNPNLTQL</sequence>
<proteinExistence type="predicted"/>
<organism evidence="1 2">
    <name type="scientific">Hibiscus syriacus</name>
    <name type="common">Rose of Sharon</name>
    <dbReference type="NCBI Taxonomy" id="106335"/>
    <lineage>
        <taxon>Eukaryota</taxon>
        <taxon>Viridiplantae</taxon>
        <taxon>Streptophyta</taxon>
        <taxon>Embryophyta</taxon>
        <taxon>Tracheophyta</taxon>
        <taxon>Spermatophyta</taxon>
        <taxon>Magnoliopsida</taxon>
        <taxon>eudicotyledons</taxon>
        <taxon>Gunneridae</taxon>
        <taxon>Pentapetalae</taxon>
        <taxon>rosids</taxon>
        <taxon>malvids</taxon>
        <taxon>Malvales</taxon>
        <taxon>Malvaceae</taxon>
        <taxon>Malvoideae</taxon>
        <taxon>Hibiscus</taxon>
    </lineage>
</organism>
<protein>
    <submittedName>
        <fullName evidence="1">Protein Dr1-like protein</fullName>
    </submittedName>
</protein>
<comment type="caution">
    <text evidence="1">The sequence shown here is derived from an EMBL/GenBank/DDBJ whole genome shotgun (WGS) entry which is preliminary data.</text>
</comment>
<evidence type="ECO:0000313" key="1">
    <source>
        <dbReference type="EMBL" id="KAE8698298.1"/>
    </source>
</evidence>
<dbReference type="PANTHER" id="PTHR47173">
    <property type="entry name" value="PROTEIN DR1 HOMOLOG"/>
    <property type="match status" value="1"/>
</dbReference>
<gene>
    <name evidence="1" type="ORF">F3Y22_tig00110599pilonHSYRG00005</name>
</gene>
<dbReference type="AlphaFoldDB" id="A0A6A3A296"/>
<name>A0A6A3A296_HIBSY</name>
<reference evidence="1" key="1">
    <citation type="submission" date="2019-09" db="EMBL/GenBank/DDBJ databases">
        <title>Draft genome information of white flower Hibiscus syriacus.</title>
        <authorList>
            <person name="Kim Y.-M."/>
        </authorList>
    </citation>
    <scope>NUCLEOTIDE SEQUENCE [LARGE SCALE GENOMIC DNA]</scope>
    <source>
        <strain evidence="1">YM2019G1</strain>
    </source>
</reference>
<accession>A0A6A3A296</accession>